<dbReference type="PANTHER" id="PTHR43464:SF83">
    <property type="entry name" value="MALONYL-[ACYL-CARRIER PROTEIN] O-METHYLTRANSFERASE"/>
    <property type="match status" value="1"/>
</dbReference>
<dbReference type="RefSeq" id="WP_171161337.1">
    <property type="nucleotide sequence ID" value="NZ_CP053073.1"/>
</dbReference>
<accession>A0A6M4H547</accession>
<evidence type="ECO:0000313" key="2">
    <source>
        <dbReference type="EMBL" id="QJR14600.1"/>
    </source>
</evidence>
<organism evidence="2 3">
    <name type="scientific">Usitatibacter palustris</name>
    <dbReference type="NCBI Taxonomy" id="2732487"/>
    <lineage>
        <taxon>Bacteria</taxon>
        <taxon>Pseudomonadati</taxon>
        <taxon>Pseudomonadota</taxon>
        <taxon>Betaproteobacteria</taxon>
        <taxon>Nitrosomonadales</taxon>
        <taxon>Usitatibacteraceae</taxon>
        <taxon>Usitatibacter</taxon>
    </lineage>
</organism>
<keyword evidence="2" id="KW-0489">Methyltransferase</keyword>
<dbReference type="KEGG" id="upl:DSM104440_01402"/>
<dbReference type="CDD" id="cd02440">
    <property type="entry name" value="AdoMet_MTases"/>
    <property type="match status" value="1"/>
</dbReference>
<protein>
    <submittedName>
        <fullName evidence="2">2-methoxy-6-polyprenyl-1,4-benzoquinol methylase, mitochondrial</fullName>
        <ecNumber evidence="2">2.1.1.163</ecNumber>
    </submittedName>
</protein>
<proteinExistence type="predicted"/>
<dbReference type="PANTHER" id="PTHR43464">
    <property type="entry name" value="METHYLTRANSFERASE"/>
    <property type="match status" value="1"/>
</dbReference>
<dbReference type="InterPro" id="IPR029063">
    <property type="entry name" value="SAM-dependent_MTases_sf"/>
</dbReference>
<reference evidence="2 3" key="1">
    <citation type="submission" date="2020-04" db="EMBL/GenBank/DDBJ databases">
        <title>Usitatibacter rugosus gen. nov., sp. nov. and Usitatibacter palustris sp. nov., novel members of Usitatibacteraceae fam. nov. within the order Nitrosomonadales isolated from soil.</title>
        <authorList>
            <person name="Huber K.J."/>
            <person name="Neumann-Schaal M."/>
            <person name="Geppert A."/>
            <person name="Luckner M."/>
            <person name="Wanner G."/>
            <person name="Overmann J."/>
        </authorList>
    </citation>
    <scope>NUCLEOTIDE SEQUENCE [LARGE SCALE GENOMIC DNA]</scope>
    <source>
        <strain evidence="2 3">Swamp67</strain>
    </source>
</reference>
<evidence type="ECO:0000313" key="3">
    <source>
        <dbReference type="Proteomes" id="UP000503096"/>
    </source>
</evidence>
<dbReference type="GO" id="GO:0043770">
    <property type="term" value="F:demethylmenaquinone methyltransferase activity"/>
    <property type="evidence" value="ECO:0007669"/>
    <property type="project" value="UniProtKB-EC"/>
</dbReference>
<dbReference type="InterPro" id="IPR041698">
    <property type="entry name" value="Methyltransf_25"/>
</dbReference>
<keyword evidence="2" id="KW-0808">Transferase</keyword>
<dbReference type="EC" id="2.1.1.163" evidence="2"/>
<keyword evidence="3" id="KW-1185">Reference proteome</keyword>
<dbReference type="AlphaFoldDB" id="A0A6M4H547"/>
<dbReference type="Proteomes" id="UP000503096">
    <property type="component" value="Chromosome"/>
</dbReference>
<evidence type="ECO:0000259" key="1">
    <source>
        <dbReference type="Pfam" id="PF13649"/>
    </source>
</evidence>
<dbReference type="Gene3D" id="3.40.50.150">
    <property type="entry name" value="Vaccinia Virus protein VP39"/>
    <property type="match status" value="1"/>
</dbReference>
<gene>
    <name evidence="2" type="ORF">DSM104440_01402</name>
</gene>
<dbReference type="GO" id="GO:0032259">
    <property type="term" value="P:methylation"/>
    <property type="evidence" value="ECO:0007669"/>
    <property type="project" value="UniProtKB-KW"/>
</dbReference>
<dbReference type="InParanoid" id="A0A6M4H547"/>
<name>A0A6M4H547_9PROT</name>
<dbReference type="SUPFAM" id="SSF53335">
    <property type="entry name" value="S-adenosyl-L-methionine-dependent methyltransferases"/>
    <property type="match status" value="1"/>
</dbReference>
<sequence>MSGANLAESLEHYRKLAPRYDRRTQLIDNIRNETIAALDLRAGDFVLDAGCGTGWCLPKLAAAVCTNGHVFAFDPSPEMLEIAAHRVSDSGFANVDLQCATAEDYRAPVPFDAILLSYTHDILRSRTSLANLMRLAKPGARVAATSTKLYAPWLAPANWYLRLSHRGYITNFEGMDAPWSLMPEFLTDFRVRTSPFSQHYIATGRVRQDA</sequence>
<dbReference type="Pfam" id="PF13649">
    <property type="entry name" value="Methyltransf_25"/>
    <property type="match status" value="1"/>
</dbReference>
<dbReference type="EMBL" id="CP053073">
    <property type="protein sequence ID" value="QJR14600.1"/>
    <property type="molecule type" value="Genomic_DNA"/>
</dbReference>
<feature type="domain" description="Methyltransferase" evidence="1">
    <location>
        <begin position="46"/>
        <end position="139"/>
    </location>
</feature>